<evidence type="ECO:0000259" key="11">
    <source>
        <dbReference type="Pfam" id="PF07686"/>
    </source>
</evidence>
<comment type="subcellular location">
    <subcellularLocation>
        <location evidence="1">Cell membrane</location>
        <topology evidence="1">Single-pass type I membrane protein</topology>
    </subcellularLocation>
</comment>
<keyword evidence="10" id="KW-0393">Immunoglobulin domain</keyword>
<organism evidence="12 13">
    <name type="scientific">Astyanax mexicanus</name>
    <name type="common">Blind cave fish</name>
    <name type="synonym">Astyanax fasciatus mexicanus</name>
    <dbReference type="NCBI Taxonomy" id="7994"/>
    <lineage>
        <taxon>Eukaryota</taxon>
        <taxon>Metazoa</taxon>
        <taxon>Chordata</taxon>
        <taxon>Craniata</taxon>
        <taxon>Vertebrata</taxon>
        <taxon>Euteleostomi</taxon>
        <taxon>Actinopterygii</taxon>
        <taxon>Neopterygii</taxon>
        <taxon>Teleostei</taxon>
        <taxon>Ostariophysi</taxon>
        <taxon>Characiformes</taxon>
        <taxon>Characoidei</taxon>
        <taxon>Acestrorhamphidae</taxon>
        <taxon>Acestrorhamphinae</taxon>
        <taxon>Astyanax</taxon>
    </lineage>
</organism>
<keyword evidence="2" id="KW-1003">Cell membrane</keyword>
<dbReference type="AlphaFoldDB" id="A0A3B1IWB8"/>
<dbReference type="GO" id="GO:0042102">
    <property type="term" value="P:positive regulation of T cell proliferation"/>
    <property type="evidence" value="ECO:0007669"/>
    <property type="project" value="TreeGrafter"/>
</dbReference>
<keyword evidence="7" id="KW-1015">Disulfide bond</keyword>
<accession>A0A3B1IWB8</accession>
<evidence type="ECO:0000313" key="12">
    <source>
        <dbReference type="Ensembl" id="ENSAMXP00000034006.1"/>
    </source>
</evidence>
<dbReference type="InterPro" id="IPR051713">
    <property type="entry name" value="T-cell_Activation_Regulation"/>
</dbReference>
<keyword evidence="6" id="KW-0472">Membrane</keyword>
<keyword evidence="5" id="KW-1133">Transmembrane helix</keyword>
<evidence type="ECO:0000256" key="3">
    <source>
        <dbReference type="ARBA" id="ARBA00022692"/>
    </source>
</evidence>
<dbReference type="GO" id="GO:0009897">
    <property type="term" value="C:external side of plasma membrane"/>
    <property type="evidence" value="ECO:0007669"/>
    <property type="project" value="TreeGrafter"/>
</dbReference>
<reference evidence="12" key="3">
    <citation type="submission" date="2025-08" db="UniProtKB">
        <authorList>
            <consortium name="Ensembl"/>
        </authorList>
    </citation>
    <scope>IDENTIFICATION</scope>
</reference>
<dbReference type="GO" id="GO:0031295">
    <property type="term" value="P:T cell costimulation"/>
    <property type="evidence" value="ECO:0007669"/>
    <property type="project" value="TreeGrafter"/>
</dbReference>
<keyword evidence="4" id="KW-0732">Signal</keyword>
<keyword evidence="3" id="KW-0812">Transmembrane</keyword>
<proteinExistence type="predicted"/>
<evidence type="ECO:0000256" key="8">
    <source>
        <dbReference type="ARBA" id="ARBA00023170"/>
    </source>
</evidence>
<dbReference type="PANTHER" id="PTHR25466:SF11">
    <property type="entry name" value="GALECTIN 17-RELATED"/>
    <property type="match status" value="1"/>
</dbReference>
<dbReference type="GO" id="GO:0071222">
    <property type="term" value="P:cellular response to lipopolysaccharide"/>
    <property type="evidence" value="ECO:0007669"/>
    <property type="project" value="TreeGrafter"/>
</dbReference>
<keyword evidence="9" id="KW-0325">Glycoprotein</keyword>
<dbReference type="GeneTree" id="ENSGT00940000175037"/>
<dbReference type="GO" id="GO:0007166">
    <property type="term" value="P:cell surface receptor signaling pathway"/>
    <property type="evidence" value="ECO:0007669"/>
    <property type="project" value="TreeGrafter"/>
</dbReference>
<evidence type="ECO:0000256" key="2">
    <source>
        <dbReference type="ARBA" id="ARBA00022475"/>
    </source>
</evidence>
<protein>
    <recommendedName>
        <fullName evidence="11">Immunoglobulin V-set domain-containing protein</fullName>
    </recommendedName>
</protein>
<reference evidence="13" key="1">
    <citation type="submission" date="2013-03" db="EMBL/GenBank/DDBJ databases">
        <authorList>
            <person name="Jeffery W."/>
            <person name="Warren W."/>
            <person name="Wilson R.K."/>
        </authorList>
    </citation>
    <scope>NUCLEOTIDE SEQUENCE</scope>
    <source>
        <strain evidence="13">female</strain>
    </source>
</reference>
<dbReference type="PANTHER" id="PTHR25466">
    <property type="entry name" value="T-LYMPHOCYTE ACTIVATION ANTIGEN"/>
    <property type="match status" value="1"/>
</dbReference>
<keyword evidence="8" id="KW-0675">Receptor</keyword>
<evidence type="ECO:0000256" key="7">
    <source>
        <dbReference type="ARBA" id="ARBA00023157"/>
    </source>
</evidence>
<feature type="domain" description="Immunoglobulin V-set" evidence="11">
    <location>
        <begin position="9"/>
        <end position="93"/>
    </location>
</feature>
<reference evidence="12" key="4">
    <citation type="submission" date="2025-09" db="UniProtKB">
        <authorList>
            <consortium name="Ensembl"/>
        </authorList>
    </citation>
    <scope>IDENTIFICATION</scope>
</reference>
<dbReference type="InterPro" id="IPR013783">
    <property type="entry name" value="Ig-like_fold"/>
</dbReference>
<keyword evidence="13" id="KW-1185">Reference proteome</keyword>
<evidence type="ECO:0000256" key="6">
    <source>
        <dbReference type="ARBA" id="ARBA00023136"/>
    </source>
</evidence>
<evidence type="ECO:0000256" key="4">
    <source>
        <dbReference type="ARBA" id="ARBA00022729"/>
    </source>
</evidence>
<name>A0A3B1IWB8_ASTMX</name>
<dbReference type="Proteomes" id="UP000018467">
    <property type="component" value="Unassembled WGS sequence"/>
</dbReference>
<evidence type="ECO:0000256" key="10">
    <source>
        <dbReference type="ARBA" id="ARBA00023319"/>
    </source>
</evidence>
<evidence type="ECO:0000256" key="1">
    <source>
        <dbReference type="ARBA" id="ARBA00004251"/>
    </source>
</evidence>
<evidence type="ECO:0000256" key="5">
    <source>
        <dbReference type="ARBA" id="ARBA00022989"/>
    </source>
</evidence>
<reference evidence="13" key="2">
    <citation type="journal article" date="2014" name="Nat. Commun.">
        <title>The cavefish genome reveals candidate genes for eye loss.</title>
        <authorList>
            <person name="McGaugh S.E."/>
            <person name="Gross J.B."/>
            <person name="Aken B."/>
            <person name="Blin M."/>
            <person name="Borowsky R."/>
            <person name="Chalopin D."/>
            <person name="Hinaux H."/>
            <person name="Jeffery W.R."/>
            <person name="Keene A."/>
            <person name="Ma L."/>
            <person name="Minx P."/>
            <person name="Murphy D."/>
            <person name="O'Quin K.E."/>
            <person name="Retaux S."/>
            <person name="Rohner N."/>
            <person name="Searle S.M."/>
            <person name="Stahl B.A."/>
            <person name="Tabin C."/>
            <person name="Volff J.N."/>
            <person name="Yoshizawa M."/>
            <person name="Warren W.C."/>
        </authorList>
    </citation>
    <scope>NUCLEOTIDE SEQUENCE [LARGE SCALE GENOMIC DNA]</scope>
    <source>
        <strain evidence="13">female</strain>
    </source>
</reference>
<dbReference type="SUPFAM" id="SSF48726">
    <property type="entry name" value="Immunoglobulin"/>
    <property type="match status" value="1"/>
</dbReference>
<dbReference type="GO" id="GO:0042130">
    <property type="term" value="P:negative regulation of T cell proliferation"/>
    <property type="evidence" value="ECO:0007669"/>
    <property type="project" value="TreeGrafter"/>
</dbReference>
<dbReference type="InterPro" id="IPR036179">
    <property type="entry name" value="Ig-like_dom_sf"/>
</dbReference>
<dbReference type="InParanoid" id="A0A3B1IWB8"/>
<dbReference type="Gene3D" id="2.60.40.10">
    <property type="entry name" value="Immunoglobulins"/>
    <property type="match status" value="1"/>
</dbReference>
<sequence length="153" mass="17927">MRKGRLFMDVKVGRSAVLPCNWRTKLDDLANDQSPHIEWRTISKTVFERRGKEHYEGEGYKGRVDVPEDKLKKGNCSLVLNDVKAEDAGVYESYLLVNRENIRSEQRLSSKALFRLFIENSHAARRQNNTKQCFLFLFFLIRQLKLKLMISDC</sequence>
<evidence type="ECO:0000256" key="9">
    <source>
        <dbReference type="ARBA" id="ARBA00023180"/>
    </source>
</evidence>
<dbReference type="InterPro" id="IPR013106">
    <property type="entry name" value="Ig_V-set"/>
</dbReference>
<dbReference type="GO" id="GO:0006955">
    <property type="term" value="P:immune response"/>
    <property type="evidence" value="ECO:0007669"/>
    <property type="project" value="TreeGrafter"/>
</dbReference>
<dbReference type="Pfam" id="PF07686">
    <property type="entry name" value="V-set"/>
    <property type="match status" value="1"/>
</dbReference>
<evidence type="ECO:0000313" key="13">
    <source>
        <dbReference type="Proteomes" id="UP000018467"/>
    </source>
</evidence>
<dbReference type="Bgee" id="ENSAMXG00000040469">
    <property type="expression patterns" value="Expressed in zone of skin and 5 other cell types or tissues"/>
</dbReference>
<dbReference type="Ensembl" id="ENSAMXT00000042619.1">
    <property type="protein sequence ID" value="ENSAMXP00000034006.1"/>
    <property type="gene ID" value="ENSAMXG00000040469.1"/>
</dbReference>